<dbReference type="EMBL" id="KN834141">
    <property type="protein sequence ID" value="KIK11908.1"/>
    <property type="molecule type" value="Genomic_DNA"/>
</dbReference>
<reference evidence="3" key="2">
    <citation type="submission" date="2015-01" db="EMBL/GenBank/DDBJ databases">
        <title>Evolutionary Origins and Diversification of the Mycorrhizal Mutualists.</title>
        <authorList>
            <consortium name="DOE Joint Genome Institute"/>
            <consortium name="Mycorrhizal Genomics Consortium"/>
            <person name="Kohler A."/>
            <person name="Kuo A."/>
            <person name="Nagy L.G."/>
            <person name="Floudas D."/>
            <person name="Copeland A."/>
            <person name="Barry K.W."/>
            <person name="Cichocki N."/>
            <person name="Veneault-Fourrey C."/>
            <person name="LaButti K."/>
            <person name="Lindquist E.A."/>
            <person name="Lipzen A."/>
            <person name="Lundell T."/>
            <person name="Morin E."/>
            <person name="Murat C."/>
            <person name="Riley R."/>
            <person name="Ohm R."/>
            <person name="Sun H."/>
            <person name="Tunlid A."/>
            <person name="Henrissat B."/>
            <person name="Grigoriev I.V."/>
            <person name="Hibbett D.S."/>
            <person name="Martin F."/>
        </authorList>
    </citation>
    <scope>NUCLEOTIDE SEQUENCE [LARGE SCALE GENOMIC DNA]</scope>
    <source>
        <strain evidence="3">441</strain>
    </source>
</reference>
<dbReference type="Proteomes" id="UP000054018">
    <property type="component" value="Unassembled WGS sequence"/>
</dbReference>
<organism evidence="2 3">
    <name type="scientific">Pisolithus microcarpus 441</name>
    <dbReference type="NCBI Taxonomy" id="765257"/>
    <lineage>
        <taxon>Eukaryota</taxon>
        <taxon>Fungi</taxon>
        <taxon>Dikarya</taxon>
        <taxon>Basidiomycota</taxon>
        <taxon>Agaricomycotina</taxon>
        <taxon>Agaricomycetes</taxon>
        <taxon>Agaricomycetidae</taxon>
        <taxon>Boletales</taxon>
        <taxon>Sclerodermatineae</taxon>
        <taxon>Pisolithaceae</taxon>
        <taxon>Pisolithus</taxon>
    </lineage>
</organism>
<dbReference type="AlphaFoldDB" id="A0A0C9YVK1"/>
<protein>
    <submittedName>
        <fullName evidence="2">Uncharacterized protein</fullName>
    </submittedName>
</protein>
<feature type="region of interest" description="Disordered" evidence="1">
    <location>
        <begin position="1"/>
        <end position="38"/>
    </location>
</feature>
<keyword evidence="3" id="KW-1185">Reference proteome</keyword>
<gene>
    <name evidence="2" type="ORF">PISMIDRAFT_25717</name>
</gene>
<feature type="compositionally biased region" description="Polar residues" evidence="1">
    <location>
        <begin position="29"/>
        <end position="38"/>
    </location>
</feature>
<dbReference type="HOGENOM" id="CLU_1225198_0_0_1"/>
<evidence type="ECO:0000313" key="3">
    <source>
        <dbReference type="Proteomes" id="UP000054018"/>
    </source>
</evidence>
<evidence type="ECO:0000256" key="1">
    <source>
        <dbReference type="SAM" id="MobiDB-lite"/>
    </source>
</evidence>
<name>A0A0C9YVK1_9AGAM</name>
<feature type="region of interest" description="Disordered" evidence="1">
    <location>
        <begin position="64"/>
        <end position="83"/>
    </location>
</feature>
<sequence length="226" mass="25348">MTAKKQYKSVEIIEDTTDTEHGTVELPSSPRSATSTAVGGNMTFIQGCDSIDQELDKMPAPVPVVSTTEKSKPEGKKTHKTKKTVTELESTELTTAMPMKILYNILMFPASEAKKDDIKKRKGLNSYFKLESNMPFDTWKAQLLVWICDKMKPAKISFNNYDVSFAVQCVYPTPLSISSDEDYTLLLEHVQKAKEPAAVVYVQEKPDVMKVPVSSWECYVHVAKLL</sequence>
<accession>A0A0C9YVK1</accession>
<evidence type="ECO:0000313" key="2">
    <source>
        <dbReference type="EMBL" id="KIK11908.1"/>
    </source>
</evidence>
<dbReference type="OrthoDB" id="2685032at2759"/>
<reference evidence="2 3" key="1">
    <citation type="submission" date="2014-04" db="EMBL/GenBank/DDBJ databases">
        <authorList>
            <consortium name="DOE Joint Genome Institute"/>
            <person name="Kuo A."/>
            <person name="Kohler A."/>
            <person name="Costa M.D."/>
            <person name="Nagy L.G."/>
            <person name="Floudas D."/>
            <person name="Copeland A."/>
            <person name="Barry K.W."/>
            <person name="Cichocki N."/>
            <person name="Veneault-Fourrey C."/>
            <person name="LaButti K."/>
            <person name="Lindquist E.A."/>
            <person name="Lipzen A."/>
            <person name="Lundell T."/>
            <person name="Morin E."/>
            <person name="Murat C."/>
            <person name="Sun H."/>
            <person name="Tunlid A."/>
            <person name="Henrissat B."/>
            <person name="Grigoriev I.V."/>
            <person name="Hibbett D.S."/>
            <person name="Martin F."/>
            <person name="Nordberg H.P."/>
            <person name="Cantor M.N."/>
            <person name="Hua S.X."/>
        </authorList>
    </citation>
    <scope>NUCLEOTIDE SEQUENCE [LARGE SCALE GENOMIC DNA]</scope>
    <source>
        <strain evidence="2 3">441</strain>
    </source>
</reference>
<proteinExistence type="predicted"/>